<dbReference type="PANTHER" id="PTHR12274">
    <property type="entry name" value="GRANULIN"/>
    <property type="match status" value="1"/>
</dbReference>
<keyword evidence="5" id="KW-0732">Signal</keyword>
<comment type="caution">
    <text evidence="7">The sequence shown here is derived from an EMBL/GenBank/DDBJ whole genome shotgun (WGS) entry which is preliminary data.</text>
</comment>
<evidence type="ECO:0000256" key="3">
    <source>
        <dbReference type="ARBA" id="ARBA00022525"/>
    </source>
</evidence>
<dbReference type="Pfam" id="PF00396">
    <property type="entry name" value="Granulin"/>
    <property type="match status" value="1"/>
</dbReference>
<gene>
    <name evidence="7" type="ORF">PENTCL1PPCAC_27414</name>
</gene>
<dbReference type="SUPFAM" id="SSF57277">
    <property type="entry name" value="Granulin repeat"/>
    <property type="match status" value="1"/>
</dbReference>
<feature type="domain" description="Granulins" evidence="6">
    <location>
        <begin position="58"/>
        <end position="71"/>
    </location>
</feature>
<evidence type="ECO:0000256" key="1">
    <source>
        <dbReference type="ARBA" id="ARBA00004613"/>
    </source>
</evidence>
<evidence type="ECO:0000256" key="5">
    <source>
        <dbReference type="SAM" id="SignalP"/>
    </source>
</evidence>
<evidence type="ECO:0000259" key="6">
    <source>
        <dbReference type="PROSITE" id="PS00799"/>
    </source>
</evidence>
<feature type="chain" id="PRO_5043753109" description="Granulins domain-containing protein" evidence="5">
    <location>
        <begin position="19"/>
        <end position="102"/>
    </location>
</feature>
<keyword evidence="8" id="KW-1185">Reference proteome</keyword>
<organism evidence="7 8">
    <name type="scientific">Pristionchus entomophagus</name>
    <dbReference type="NCBI Taxonomy" id="358040"/>
    <lineage>
        <taxon>Eukaryota</taxon>
        <taxon>Metazoa</taxon>
        <taxon>Ecdysozoa</taxon>
        <taxon>Nematoda</taxon>
        <taxon>Chromadorea</taxon>
        <taxon>Rhabditida</taxon>
        <taxon>Rhabditina</taxon>
        <taxon>Diplogasteromorpha</taxon>
        <taxon>Diplogasteroidea</taxon>
        <taxon>Neodiplogasteridae</taxon>
        <taxon>Pristionchus</taxon>
    </lineage>
</organism>
<dbReference type="InterPro" id="IPR039036">
    <property type="entry name" value="Granulin_fam"/>
</dbReference>
<protein>
    <recommendedName>
        <fullName evidence="6">Granulins domain-containing protein</fullName>
    </recommendedName>
</protein>
<dbReference type="Gene3D" id="2.10.25.160">
    <property type="entry name" value="Granulin"/>
    <property type="match status" value="1"/>
</dbReference>
<comment type="subcellular location">
    <subcellularLocation>
        <location evidence="1">Secreted</location>
    </subcellularLocation>
</comment>
<comment type="similarity">
    <text evidence="2">Belongs to the granulin family.</text>
</comment>
<dbReference type="InterPro" id="IPR000118">
    <property type="entry name" value="Granulin"/>
</dbReference>
<dbReference type="SMART" id="SM00277">
    <property type="entry name" value="GRAN"/>
    <property type="match status" value="1"/>
</dbReference>
<proteinExistence type="inferred from homology"/>
<evidence type="ECO:0000256" key="2">
    <source>
        <dbReference type="ARBA" id="ARBA00010093"/>
    </source>
</evidence>
<feature type="signal peptide" evidence="5">
    <location>
        <begin position="1"/>
        <end position="18"/>
    </location>
</feature>
<evidence type="ECO:0000313" key="7">
    <source>
        <dbReference type="EMBL" id="GMT05240.1"/>
    </source>
</evidence>
<dbReference type="PROSITE" id="PS00799">
    <property type="entry name" value="GRANULINS"/>
    <property type="match status" value="1"/>
</dbReference>
<keyword evidence="3" id="KW-0964">Secreted</keyword>
<dbReference type="EMBL" id="BTSX01000006">
    <property type="protein sequence ID" value="GMT05240.1"/>
    <property type="molecule type" value="Genomic_DNA"/>
</dbReference>
<dbReference type="GO" id="GO:0005576">
    <property type="term" value="C:extracellular region"/>
    <property type="evidence" value="ECO:0007669"/>
    <property type="project" value="UniProtKB-SubCell"/>
</dbReference>
<sequence>MLLRLSIVFCLTATLIHSSPNENSICPDPSWHCPGATTCCLDPSGNWGCCPFPAATCCSDGIHCCPFQTTCSGSMCVYSSNKSFAALEKVPALKSNATENNA</sequence>
<name>A0AAV5UE69_9BILA</name>
<dbReference type="Proteomes" id="UP001432027">
    <property type="component" value="Unassembled WGS sequence"/>
</dbReference>
<dbReference type="InterPro" id="IPR037277">
    <property type="entry name" value="Granulin_sf"/>
</dbReference>
<dbReference type="AlphaFoldDB" id="A0AAV5UE69"/>
<dbReference type="PANTHER" id="PTHR12274:SF3">
    <property type="entry name" value="PROGRANULIN"/>
    <property type="match status" value="1"/>
</dbReference>
<keyword evidence="4" id="KW-1015">Disulfide bond</keyword>
<evidence type="ECO:0000256" key="4">
    <source>
        <dbReference type="ARBA" id="ARBA00023157"/>
    </source>
</evidence>
<reference evidence="7" key="1">
    <citation type="submission" date="2023-10" db="EMBL/GenBank/DDBJ databases">
        <title>Genome assembly of Pristionchus species.</title>
        <authorList>
            <person name="Yoshida K."/>
            <person name="Sommer R.J."/>
        </authorList>
    </citation>
    <scope>NUCLEOTIDE SEQUENCE</scope>
    <source>
        <strain evidence="7">RS0144</strain>
    </source>
</reference>
<accession>A0AAV5UE69</accession>
<evidence type="ECO:0000313" key="8">
    <source>
        <dbReference type="Proteomes" id="UP001432027"/>
    </source>
</evidence>